<feature type="transmembrane region" description="Helical" evidence="6">
    <location>
        <begin position="104"/>
        <end position="129"/>
    </location>
</feature>
<evidence type="ECO:0000256" key="1">
    <source>
        <dbReference type="ARBA" id="ARBA00004141"/>
    </source>
</evidence>
<evidence type="ECO:0000256" key="3">
    <source>
        <dbReference type="ARBA" id="ARBA00022692"/>
    </source>
</evidence>
<keyword evidence="4 6" id="KW-1133">Transmembrane helix</keyword>
<dbReference type="InterPro" id="IPR051401">
    <property type="entry name" value="GtrA_CellWall_Glycosyl"/>
</dbReference>
<dbReference type="EMBL" id="FOLM01000004">
    <property type="protein sequence ID" value="SFC56193.1"/>
    <property type="molecule type" value="Genomic_DNA"/>
</dbReference>
<dbReference type="Pfam" id="PF04138">
    <property type="entry name" value="GtrA_DPMS_TM"/>
    <property type="match status" value="1"/>
</dbReference>
<feature type="transmembrane region" description="Helical" evidence="6">
    <location>
        <begin position="44"/>
        <end position="66"/>
    </location>
</feature>
<dbReference type="GO" id="GO:0005886">
    <property type="term" value="C:plasma membrane"/>
    <property type="evidence" value="ECO:0007669"/>
    <property type="project" value="TreeGrafter"/>
</dbReference>
<accession>A0A1I1KDJ3</accession>
<dbReference type="InterPro" id="IPR007267">
    <property type="entry name" value="GtrA_DPMS_TM"/>
</dbReference>
<sequence length="158" mass="16780">MNERADVAAAPAARAAQAAADTAAGTAAARAAARRQGLRQLIRYTLVGGTGVTLDLAVFLLLYNMAGLHEQAANAISTTAGITNNFILNAVFTFDRRDRLLVRFLRFYAVGLSGIVLTHLLLVVCSGRLGVDPNLVKAASLPLVLAVQFVLNRKWSFG</sequence>
<evidence type="ECO:0000256" key="6">
    <source>
        <dbReference type="SAM" id="Phobius"/>
    </source>
</evidence>
<reference evidence="8 9" key="1">
    <citation type="submission" date="2016-10" db="EMBL/GenBank/DDBJ databases">
        <authorList>
            <person name="de Groot N.N."/>
        </authorList>
    </citation>
    <scope>NUCLEOTIDE SEQUENCE [LARGE SCALE GENOMIC DNA]</scope>
    <source>
        <strain evidence="8 9">CGMCC 4.5739</strain>
    </source>
</reference>
<evidence type="ECO:0000256" key="2">
    <source>
        <dbReference type="ARBA" id="ARBA00009399"/>
    </source>
</evidence>
<protein>
    <submittedName>
        <fullName evidence="8">Dolichol-phosphate mannosyltransferase</fullName>
    </submittedName>
</protein>
<dbReference type="GO" id="GO:0016757">
    <property type="term" value="F:glycosyltransferase activity"/>
    <property type="evidence" value="ECO:0007669"/>
    <property type="project" value="UniProtKB-KW"/>
</dbReference>
<gene>
    <name evidence="8" type="ORF">SAMN05421773_10498</name>
</gene>
<dbReference type="GO" id="GO:0000271">
    <property type="term" value="P:polysaccharide biosynthetic process"/>
    <property type="evidence" value="ECO:0007669"/>
    <property type="project" value="InterPro"/>
</dbReference>
<evidence type="ECO:0000256" key="4">
    <source>
        <dbReference type="ARBA" id="ARBA00022989"/>
    </source>
</evidence>
<dbReference type="PANTHER" id="PTHR38459:SF1">
    <property type="entry name" value="PROPHAGE BACTOPRENOL-LINKED GLUCOSE TRANSLOCASE HOMOLOG"/>
    <property type="match status" value="1"/>
</dbReference>
<dbReference type="STRING" id="910347.SAMN05421773_10498"/>
<comment type="similarity">
    <text evidence="2">Belongs to the GtrA family.</text>
</comment>
<evidence type="ECO:0000256" key="5">
    <source>
        <dbReference type="ARBA" id="ARBA00023136"/>
    </source>
</evidence>
<evidence type="ECO:0000313" key="9">
    <source>
        <dbReference type="Proteomes" id="UP000199207"/>
    </source>
</evidence>
<dbReference type="Proteomes" id="UP000199207">
    <property type="component" value="Unassembled WGS sequence"/>
</dbReference>
<keyword evidence="5 6" id="KW-0472">Membrane</keyword>
<keyword evidence="8" id="KW-0328">Glycosyltransferase</keyword>
<keyword evidence="8" id="KW-0808">Transferase</keyword>
<keyword evidence="3 6" id="KW-0812">Transmembrane</keyword>
<evidence type="ECO:0000259" key="7">
    <source>
        <dbReference type="Pfam" id="PF04138"/>
    </source>
</evidence>
<organism evidence="8 9">
    <name type="scientific">Streptomyces aidingensis</name>
    <dbReference type="NCBI Taxonomy" id="910347"/>
    <lineage>
        <taxon>Bacteria</taxon>
        <taxon>Bacillati</taxon>
        <taxon>Actinomycetota</taxon>
        <taxon>Actinomycetes</taxon>
        <taxon>Kitasatosporales</taxon>
        <taxon>Streptomycetaceae</taxon>
        <taxon>Streptomyces</taxon>
    </lineage>
</organism>
<proteinExistence type="inferred from homology"/>
<dbReference type="AlphaFoldDB" id="A0A1I1KDJ3"/>
<feature type="domain" description="GtrA/DPMS transmembrane" evidence="7">
    <location>
        <begin position="43"/>
        <end position="157"/>
    </location>
</feature>
<comment type="subcellular location">
    <subcellularLocation>
        <location evidence="1">Membrane</location>
        <topology evidence="1">Multi-pass membrane protein</topology>
    </subcellularLocation>
</comment>
<evidence type="ECO:0000313" key="8">
    <source>
        <dbReference type="EMBL" id="SFC56193.1"/>
    </source>
</evidence>
<dbReference type="PANTHER" id="PTHR38459">
    <property type="entry name" value="PROPHAGE BACTOPRENOL-LINKED GLUCOSE TRANSLOCASE HOMOLOG"/>
    <property type="match status" value="1"/>
</dbReference>
<keyword evidence="9" id="KW-1185">Reference proteome</keyword>
<feature type="transmembrane region" description="Helical" evidence="6">
    <location>
        <begin position="72"/>
        <end position="92"/>
    </location>
</feature>
<name>A0A1I1KDJ3_9ACTN</name>